<comment type="subcellular location">
    <subcellularLocation>
        <location evidence="6">Cytoplasm</location>
    </subcellularLocation>
</comment>
<dbReference type="CDD" id="cd00498">
    <property type="entry name" value="Hsp33"/>
    <property type="match status" value="1"/>
</dbReference>
<sequence>MNESDSRQRFLLERTQVRGELVSLDATLRAVLERHPYPPAVAGLLGEALAAAALLASTIKFEGALTLQVQGGAPVSLLLAQCTSQGGLRGLARWHGEAPTELPPRWLGDATLTLTIDQPRTGERYQGIVAVAGGDLSAALESYFRQSEQLPTRVWLASNETRAAGLLLQRLPGTEADADAWDRAAQLAETLTRGELLELPGSEVRRRLFHEEDVRVFEPEPVSFRCGCSRERVAETLVSLGREELQSILADTGRVEVHCEFCNHGYHFDAVDVEALFAGAQAAAPTTKQ</sequence>
<comment type="similarity">
    <text evidence="6">Belongs to the HSP33 family.</text>
</comment>
<dbReference type="InterPro" id="IPR016154">
    <property type="entry name" value="Heat_shock_Hsp33_C"/>
</dbReference>
<dbReference type="NCBIfam" id="NF001033">
    <property type="entry name" value="PRK00114.1"/>
    <property type="match status" value="1"/>
</dbReference>
<dbReference type="Gene3D" id="3.90.1280.10">
    <property type="entry name" value="HSP33 redox switch-like"/>
    <property type="match status" value="1"/>
</dbReference>
<keyword evidence="4 6" id="KW-0143">Chaperone</keyword>
<dbReference type="GO" id="GO:0044183">
    <property type="term" value="F:protein folding chaperone"/>
    <property type="evidence" value="ECO:0007669"/>
    <property type="project" value="TreeGrafter"/>
</dbReference>
<dbReference type="HAMAP" id="MF_00117">
    <property type="entry name" value="HslO"/>
    <property type="match status" value="1"/>
</dbReference>
<dbReference type="Gene3D" id="3.55.30.10">
    <property type="entry name" value="Hsp33 domain"/>
    <property type="match status" value="1"/>
</dbReference>
<name>A0A369CHA0_9GAMM</name>
<proteinExistence type="inferred from homology"/>
<dbReference type="InterPro" id="IPR023212">
    <property type="entry name" value="Hsp33_helix_hairpin_bin_dom_sf"/>
</dbReference>
<keyword evidence="3 6" id="KW-1015">Disulfide bond</keyword>
<evidence type="ECO:0000313" key="7">
    <source>
        <dbReference type="EMBL" id="RCX32951.1"/>
    </source>
</evidence>
<keyword evidence="8" id="KW-1185">Reference proteome</keyword>
<dbReference type="Pfam" id="PF01430">
    <property type="entry name" value="HSP33"/>
    <property type="match status" value="1"/>
</dbReference>
<keyword evidence="2 6" id="KW-0862">Zinc</keyword>
<evidence type="ECO:0000256" key="5">
    <source>
        <dbReference type="ARBA" id="ARBA00023284"/>
    </source>
</evidence>
<accession>A0A369CHA0</accession>
<dbReference type="OrthoDB" id="9793753at2"/>
<dbReference type="InterPro" id="IPR016153">
    <property type="entry name" value="Heat_shock_Hsp33_N"/>
</dbReference>
<feature type="disulfide bond" description="Redox-active" evidence="6">
    <location>
        <begin position="259"/>
        <end position="262"/>
    </location>
</feature>
<evidence type="ECO:0000256" key="6">
    <source>
        <dbReference type="HAMAP-Rule" id="MF_00117"/>
    </source>
</evidence>
<dbReference type="GO" id="GO:0005737">
    <property type="term" value="C:cytoplasm"/>
    <property type="evidence" value="ECO:0007669"/>
    <property type="project" value="UniProtKB-SubCell"/>
</dbReference>
<dbReference type="EMBL" id="QPJY01000001">
    <property type="protein sequence ID" value="RCX32951.1"/>
    <property type="molecule type" value="Genomic_DNA"/>
</dbReference>
<evidence type="ECO:0000256" key="4">
    <source>
        <dbReference type="ARBA" id="ARBA00023186"/>
    </source>
</evidence>
<keyword evidence="1 6" id="KW-0963">Cytoplasm</keyword>
<dbReference type="PANTHER" id="PTHR30111:SF1">
    <property type="entry name" value="33 KDA CHAPERONIN"/>
    <property type="match status" value="1"/>
</dbReference>
<comment type="caution">
    <text evidence="7">The sequence shown here is derived from an EMBL/GenBank/DDBJ whole genome shotgun (WGS) entry which is preliminary data.</text>
</comment>
<evidence type="ECO:0000313" key="8">
    <source>
        <dbReference type="Proteomes" id="UP000252707"/>
    </source>
</evidence>
<evidence type="ECO:0000256" key="1">
    <source>
        <dbReference type="ARBA" id="ARBA00022490"/>
    </source>
</evidence>
<dbReference type="RefSeq" id="WP_114277847.1">
    <property type="nucleotide sequence ID" value="NZ_QPJY01000001.1"/>
</dbReference>
<dbReference type="PANTHER" id="PTHR30111">
    <property type="entry name" value="33 KDA CHAPERONIN"/>
    <property type="match status" value="1"/>
</dbReference>
<dbReference type="SUPFAM" id="SSF64397">
    <property type="entry name" value="Hsp33 domain"/>
    <property type="match status" value="1"/>
</dbReference>
<dbReference type="InterPro" id="IPR000397">
    <property type="entry name" value="Heat_shock_Hsp33"/>
</dbReference>
<dbReference type="PIRSF" id="PIRSF005261">
    <property type="entry name" value="Heat_shock_Hsp33"/>
    <property type="match status" value="1"/>
</dbReference>
<keyword evidence="5 6" id="KW-0676">Redox-active center</keyword>
<evidence type="ECO:0000256" key="2">
    <source>
        <dbReference type="ARBA" id="ARBA00022833"/>
    </source>
</evidence>
<dbReference type="SUPFAM" id="SSF118352">
    <property type="entry name" value="HSP33 redox switch-like"/>
    <property type="match status" value="1"/>
</dbReference>
<evidence type="ECO:0000256" key="3">
    <source>
        <dbReference type="ARBA" id="ARBA00023157"/>
    </source>
</evidence>
<comment type="function">
    <text evidence="6">Redox regulated molecular chaperone. Protects both thermally unfolding and oxidatively damaged proteins from irreversible aggregation. Plays an important role in the bacterial defense system toward oxidative stress.</text>
</comment>
<dbReference type="AlphaFoldDB" id="A0A369CHA0"/>
<organism evidence="7 8">
    <name type="scientific">Thioalbus denitrificans</name>
    <dbReference type="NCBI Taxonomy" id="547122"/>
    <lineage>
        <taxon>Bacteria</taxon>
        <taxon>Pseudomonadati</taxon>
        <taxon>Pseudomonadota</taxon>
        <taxon>Gammaproteobacteria</taxon>
        <taxon>Chromatiales</taxon>
        <taxon>Ectothiorhodospiraceae</taxon>
        <taxon>Thioalbus</taxon>
    </lineage>
</organism>
<feature type="disulfide bond" description="Redox-active" evidence="6">
    <location>
        <begin position="226"/>
        <end position="228"/>
    </location>
</feature>
<comment type="PTM">
    <text evidence="6">Under oxidizing conditions two disulfide bonds are formed involving the reactive cysteines. Under reducing conditions zinc is bound to the reactive cysteines and the protein is inactive.</text>
</comment>
<dbReference type="Gene3D" id="1.10.287.480">
    <property type="entry name" value="helix hairpin bin"/>
    <property type="match status" value="1"/>
</dbReference>
<gene>
    <name evidence="6" type="primary">hslO</name>
    <name evidence="7" type="ORF">DFQ59_101249</name>
</gene>
<reference evidence="7 8" key="1">
    <citation type="submission" date="2018-07" db="EMBL/GenBank/DDBJ databases">
        <title>Genomic Encyclopedia of Type Strains, Phase IV (KMG-IV): sequencing the most valuable type-strain genomes for metagenomic binning, comparative biology and taxonomic classification.</title>
        <authorList>
            <person name="Goeker M."/>
        </authorList>
    </citation>
    <scope>NUCLEOTIDE SEQUENCE [LARGE SCALE GENOMIC DNA]</scope>
    <source>
        <strain evidence="7 8">DSM 26407</strain>
    </source>
</reference>
<protein>
    <recommendedName>
        <fullName evidence="6">33 kDa chaperonin</fullName>
    </recommendedName>
    <alternativeName>
        <fullName evidence="6">Heat shock protein 33 homolog</fullName>
        <shortName evidence="6">HSP33</shortName>
    </alternativeName>
</protein>
<dbReference type="GO" id="GO:0042026">
    <property type="term" value="P:protein refolding"/>
    <property type="evidence" value="ECO:0007669"/>
    <property type="project" value="TreeGrafter"/>
</dbReference>
<dbReference type="GO" id="GO:0051082">
    <property type="term" value="F:unfolded protein binding"/>
    <property type="evidence" value="ECO:0007669"/>
    <property type="project" value="UniProtKB-UniRule"/>
</dbReference>
<dbReference type="Proteomes" id="UP000252707">
    <property type="component" value="Unassembled WGS sequence"/>
</dbReference>